<feature type="binding site" evidence="7">
    <location>
        <begin position="236"/>
        <end position="239"/>
    </location>
    <ligand>
        <name>substrate</name>
    </ligand>
</feature>
<feature type="binding site" evidence="7">
    <location>
        <position position="115"/>
    </location>
    <ligand>
        <name>S-adenosyl-L-methionine</name>
        <dbReference type="ChEBI" id="CHEBI:59789"/>
    </ligand>
</feature>
<comment type="catalytic activity">
    <reaction evidence="1 7">
        <text>guanosine(46) in tRNA + S-adenosyl-L-methionine = N(7)-methylguanosine(46) in tRNA + S-adenosyl-L-homocysteine</text>
        <dbReference type="Rhea" id="RHEA:42708"/>
        <dbReference type="Rhea" id="RHEA-COMP:10188"/>
        <dbReference type="Rhea" id="RHEA-COMP:10189"/>
        <dbReference type="ChEBI" id="CHEBI:57856"/>
        <dbReference type="ChEBI" id="CHEBI:59789"/>
        <dbReference type="ChEBI" id="CHEBI:74269"/>
        <dbReference type="ChEBI" id="CHEBI:74480"/>
        <dbReference type="EC" id="2.1.1.33"/>
    </reaction>
</comment>
<keyword evidence="5 7" id="KW-0949">S-adenosyl-L-methionine</keyword>
<evidence type="ECO:0000256" key="1">
    <source>
        <dbReference type="ARBA" id="ARBA00000142"/>
    </source>
</evidence>
<keyword evidence="4 7" id="KW-0808">Transferase</keyword>
<dbReference type="InterPro" id="IPR003358">
    <property type="entry name" value="tRNA_(Gua-N-7)_MeTrfase_Trmb"/>
</dbReference>
<evidence type="ECO:0000256" key="7">
    <source>
        <dbReference type="HAMAP-Rule" id="MF_01057"/>
    </source>
</evidence>
<comment type="caution">
    <text evidence="7">Lacks conserved residue(s) required for the propagation of feature annotation.</text>
</comment>
<evidence type="ECO:0000313" key="8">
    <source>
        <dbReference type="EMBL" id="MDR7325532.1"/>
    </source>
</evidence>
<dbReference type="CDD" id="cd02440">
    <property type="entry name" value="AdoMet_MTases"/>
    <property type="match status" value="1"/>
</dbReference>
<comment type="pathway">
    <text evidence="7">tRNA modification; N(7)-methylguanine-tRNA biosynthesis.</text>
</comment>
<dbReference type="EC" id="2.1.1.33" evidence="7"/>
<feature type="binding site" evidence="7">
    <location>
        <position position="201"/>
    </location>
    <ligand>
        <name>substrate</name>
    </ligand>
</feature>
<gene>
    <name evidence="7" type="primary">trmB</name>
    <name evidence="8" type="ORF">J2S44_005782</name>
</gene>
<dbReference type="EMBL" id="JAVDYC010000001">
    <property type="protein sequence ID" value="MDR7325532.1"/>
    <property type="molecule type" value="Genomic_DNA"/>
</dbReference>
<accession>A0AAE3ZV50</accession>
<keyword evidence="6 7" id="KW-0819">tRNA processing</keyword>
<evidence type="ECO:0000256" key="2">
    <source>
        <dbReference type="ARBA" id="ARBA00003015"/>
    </source>
</evidence>
<evidence type="ECO:0000256" key="3">
    <source>
        <dbReference type="ARBA" id="ARBA00022603"/>
    </source>
</evidence>
<dbReference type="Gene3D" id="3.40.50.150">
    <property type="entry name" value="Vaccinia Virus protein VP39"/>
    <property type="match status" value="1"/>
</dbReference>
<dbReference type="HAMAP" id="MF_01057">
    <property type="entry name" value="tRNA_methyltr_TrmB"/>
    <property type="match status" value="1"/>
</dbReference>
<dbReference type="PANTHER" id="PTHR23417:SF14">
    <property type="entry name" value="PENTACOTRIPEPTIDE-REPEAT REGION OF PRORP DOMAIN-CONTAINING PROTEIN"/>
    <property type="match status" value="1"/>
</dbReference>
<feature type="binding site" evidence="7">
    <location>
        <position position="90"/>
    </location>
    <ligand>
        <name>S-adenosyl-L-methionine</name>
        <dbReference type="ChEBI" id="CHEBI:59789"/>
    </ligand>
</feature>
<dbReference type="PROSITE" id="PS51625">
    <property type="entry name" value="SAM_MT_TRMB"/>
    <property type="match status" value="1"/>
</dbReference>
<dbReference type="AlphaFoldDB" id="A0AAE3ZV50"/>
<comment type="similarity">
    <text evidence="7">Belongs to the class I-like SAM-binding methyltransferase superfamily. TrmB family.</text>
</comment>
<proteinExistence type="inferred from homology"/>
<feature type="binding site" evidence="7">
    <location>
        <position position="165"/>
    </location>
    <ligand>
        <name>S-adenosyl-L-methionine</name>
        <dbReference type="ChEBI" id="CHEBI:59789"/>
    </ligand>
</feature>
<reference evidence="8 9" key="1">
    <citation type="submission" date="2023-07" db="EMBL/GenBank/DDBJ databases">
        <title>Sequencing the genomes of 1000 actinobacteria strains.</title>
        <authorList>
            <person name="Klenk H.-P."/>
        </authorList>
    </citation>
    <scope>NUCLEOTIDE SEQUENCE [LARGE SCALE GENOMIC DNA]</scope>
    <source>
        <strain evidence="8 9">DSM 44711</strain>
    </source>
</reference>
<evidence type="ECO:0000256" key="6">
    <source>
        <dbReference type="ARBA" id="ARBA00022694"/>
    </source>
</evidence>
<name>A0AAE3ZV50_9ACTN</name>
<organism evidence="8 9">
    <name type="scientific">Catenuloplanes niger</name>
    <dbReference type="NCBI Taxonomy" id="587534"/>
    <lineage>
        <taxon>Bacteria</taxon>
        <taxon>Bacillati</taxon>
        <taxon>Actinomycetota</taxon>
        <taxon>Actinomycetes</taxon>
        <taxon>Micromonosporales</taxon>
        <taxon>Micromonosporaceae</taxon>
        <taxon>Catenuloplanes</taxon>
    </lineage>
</organism>
<sequence length="267" mass="29692">MSIETNTDLEEALHLRQLSEMDALADQINALPPARVRTFHPRRGRMSPKHHDAMERLWESHGVDVPLDPATALPLDLAALFGREAPTVLEIGSGMGEATVAMAAADPERDYLAVEVHTPGVGNLLSMSERRGLTNVRVALGDALTLVGHQLAPASLDAIHVFFPDPWPKARHHKRRLIQPAHVGLLRSRLRPGGTLHCATDWAEYAEAMLDTLTAEPGLTNAFDRFAPRPDHRPMTKFERRGITAHRRIYDLIFHRSPIEGEQVQAR</sequence>
<comment type="function">
    <text evidence="2 7">Catalyzes the formation of N(7)-methylguanine at position 46 (m7G46) in tRNA.</text>
</comment>
<dbReference type="SUPFAM" id="SSF53335">
    <property type="entry name" value="S-adenosyl-L-methionine-dependent methyltransferases"/>
    <property type="match status" value="1"/>
</dbReference>
<protein>
    <recommendedName>
        <fullName evidence="7">tRNA (guanine-N(7)-)-methyltransferase</fullName>
        <ecNumber evidence="7">2.1.1.33</ecNumber>
    </recommendedName>
    <alternativeName>
        <fullName evidence="7">tRNA (guanine(46)-N(7))-methyltransferase</fullName>
    </alternativeName>
    <alternativeName>
        <fullName evidence="7">tRNA(m7G46)-methyltransferase</fullName>
    </alternativeName>
</protein>
<dbReference type="Proteomes" id="UP001183629">
    <property type="component" value="Unassembled WGS sequence"/>
</dbReference>
<dbReference type="InterPro" id="IPR055361">
    <property type="entry name" value="tRNA_methyltr_TrmB_bact"/>
</dbReference>
<keyword evidence="9" id="KW-1185">Reference proteome</keyword>
<dbReference type="NCBIfam" id="TIGR00091">
    <property type="entry name" value="tRNA (guanosine(46)-N7)-methyltransferase TrmB"/>
    <property type="match status" value="1"/>
</dbReference>
<evidence type="ECO:0000313" key="9">
    <source>
        <dbReference type="Proteomes" id="UP001183629"/>
    </source>
</evidence>
<keyword evidence="3 7" id="KW-0489">Methyltransferase</keyword>
<comment type="caution">
    <text evidence="8">The sequence shown here is derived from an EMBL/GenBank/DDBJ whole genome shotgun (WGS) entry which is preliminary data.</text>
</comment>
<feature type="binding site" evidence="7">
    <location>
        <position position="142"/>
    </location>
    <ligand>
        <name>S-adenosyl-L-methionine</name>
        <dbReference type="ChEBI" id="CHEBI:59789"/>
    </ligand>
</feature>
<dbReference type="GO" id="GO:0008176">
    <property type="term" value="F:tRNA (guanine(46)-N7)-methyltransferase activity"/>
    <property type="evidence" value="ECO:0007669"/>
    <property type="project" value="UniProtKB-UniRule"/>
</dbReference>
<evidence type="ECO:0000256" key="4">
    <source>
        <dbReference type="ARBA" id="ARBA00022679"/>
    </source>
</evidence>
<dbReference type="Pfam" id="PF02390">
    <property type="entry name" value="Methyltransf_4"/>
    <property type="match status" value="1"/>
</dbReference>
<feature type="binding site" evidence="7">
    <location>
        <position position="169"/>
    </location>
    <ligand>
        <name>substrate</name>
    </ligand>
</feature>
<dbReference type="PANTHER" id="PTHR23417">
    <property type="entry name" value="3-DEOXY-D-MANNO-OCTULOSONIC-ACID TRANSFERASE/TRNA GUANINE-N 7 - -METHYLTRANSFERASE"/>
    <property type="match status" value="1"/>
</dbReference>
<evidence type="ECO:0000256" key="5">
    <source>
        <dbReference type="ARBA" id="ARBA00022691"/>
    </source>
</evidence>
<dbReference type="GO" id="GO:0043527">
    <property type="term" value="C:tRNA methyltransferase complex"/>
    <property type="evidence" value="ECO:0007669"/>
    <property type="project" value="TreeGrafter"/>
</dbReference>
<dbReference type="InterPro" id="IPR029063">
    <property type="entry name" value="SAM-dependent_MTases_sf"/>
</dbReference>